<evidence type="ECO:0000256" key="7">
    <source>
        <dbReference type="ARBA" id="ARBA00023136"/>
    </source>
</evidence>
<dbReference type="SMART" id="SM00382">
    <property type="entry name" value="AAA"/>
    <property type="match status" value="1"/>
</dbReference>
<dbReference type="PANTHER" id="PTHR42781:SF1">
    <property type="entry name" value="THIAMINE IMPORT ATP-BINDING PROTEIN THIQ"/>
    <property type="match status" value="1"/>
</dbReference>
<keyword evidence="4" id="KW-0547">Nucleotide-binding</keyword>
<evidence type="ECO:0000256" key="1">
    <source>
        <dbReference type="ARBA" id="ARBA00022448"/>
    </source>
</evidence>
<evidence type="ECO:0000256" key="2">
    <source>
        <dbReference type="ARBA" id="ARBA00022475"/>
    </source>
</evidence>
<dbReference type="GO" id="GO:0016887">
    <property type="term" value="F:ATP hydrolysis activity"/>
    <property type="evidence" value="ECO:0007669"/>
    <property type="project" value="InterPro"/>
</dbReference>
<evidence type="ECO:0000256" key="6">
    <source>
        <dbReference type="ARBA" id="ARBA00022967"/>
    </source>
</evidence>
<reference evidence="11" key="1">
    <citation type="submission" date="2018-05" db="EMBL/GenBank/DDBJ databases">
        <authorList>
            <person name="Du Z."/>
            <person name="Wang X."/>
        </authorList>
    </citation>
    <scope>NUCLEOTIDE SEQUENCE [LARGE SCALE GENOMIC DNA]</scope>
    <source>
        <strain evidence="11">WDS4C29</strain>
    </source>
</reference>
<evidence type="ECO:0000313" key="10">
    <source>
        <dbReference type="EMBL" id="PWG16479.1"/>
    </source>
</evidence>
<evidence type="ECO:0000259" key="9">
    <source>
        <dbReference type="PROSITE" id="PS50893"/>
    </source>
</evidence>
<accession>A0A2V1P1R9</accession>
<name>A0A2V1P1R9_9RHOB</name>
<evidence type="ECO:0000313" key="11">
    <source>
        <dbReference type="Proteomes" id="UP000245293"/>
    </source>
</evidence>
<keyword evidence="1" id="KW-0813">Transport</keyword>
<proteinExistence type="predicted"/>
<dbReference type="OrthoDB" id="9802264at2"/>
<dbReference type="InterPro" id="IPR027417">
    <property type="entry name" value="P-loop_NTPase"/>
</dbReference>
<comment type="caution">
    <text evidence="10">The sequence shown here is derived from an EMBL/GenBank/DDBJ whole genome shotgun (WGS) entry which is preliminary data.</text>
</comment>
<dbReference type="InterPro" id="IPR050093">
    <property type="entry name" value="ABC_SmlMolc_Importer"/>
</dbReference>
<dbReference type="AlphaFoldDB" id="A0A2V1P1R9"/>
<keyword evidence="2" id="KW-1003">Cell membrane</keyword>
<feature type="domain" description="ABC transporter" evidence="9">
    <location>
        <begin position="1"/>
        <end position="228"/>
    </location>
</feature>
<dbReference type="InterPro" id="IPR003593">
    <property type="entry name" value="AAA+_ATPase"/>
</dbReference>
<keyword evidence="5 10" id="KW-0067">ATP-binding</keyword>
<gene>
    <name evidence="10" type="ORF">DFK10_11700</name>
</gene>
<evidence type="ECO:0000256" key="5">
    <source>
        <dbReference type="ARBA" id="ARBA00022840"/>
    </source>
</evidence>
<dbReference type="InterPro" id="IPR017871">
    <property type="entry name" value="ABC_transporter-like_CS"/>
</dbReference>
<dbReference type="PROSITE" id="PS00211">
    <property type="entry name" value="ABC_TRANSPORTER_1"/>
    <property type="match status" value="1"/>
</dbReference>
<protein>
    <submittedName>
        <fullName evidence="10">Thiamine ABC transporter ATP-binding protein</fullName>
    </submittedName>
</protein>
<dbReference type="Gene3D" id="3.40.50.300">
    <property type="entry name" value="P-loop containing nucleotide triphosphate hydrolases"/>
    <property type="match status" value="1"/>
</dbReference>
<keyword evidence="7" id="KW-0472">Membrane</keyword>
<evidence type="ECO:0000256" key="8">
    <source>
        <dbReference type="SAM" id="MobiDB-lite"/>
    </source>
</evidence>
<sequence length="229" mass="23816">MALENLKIALDGFELAADLTVQGGGFIALLGPSGAGKSTVLNAVAGFVPVASGSVRWNGTRIDTLPPGKRPVATLFQDNNLFPHLSVARNIALALTARARPTANETRQVDEALARVGLGEMGARMPGTLSGGQQSRAALARVLLQDKPLVLLDEPFSALGPGQRREMLALCRDVLGGAGRTVLFVSHDPEDAAQADAISVVIDGTVSPPRPAAEVLEDPASPLRSYLGK</sequence>
<organism evidence="10 11">
    <name type="scientific">Salibaculum griseiflavum</name>
    <dbReference type="NCBI Taxonomy" id="1914409"/>
    <lineage>
        <taxon>Bacteria</taxon>
        <taxon>Pseudomonadati</taxon>
        <taxon>Pseudomonadota</taxon>
        <taxon>Alphaproteobacteria</taxon>
        <taxon>Rhodobacterales</taxon>
        <taxon>Roseobacteraceae</taxon>
        <taxon>Salibaculum</taxon>
    </lineage>
</organism>
<dbReference type="EMBL" id="QETF01000013">
    <property type="protein sequence ID" value="PWG16479.1"/>
    <property type="molecule type" value="Genomic_DNA"/>
</dbReference>
<evidence type="ECO:0000256" key="3">
    <source>
        <dbReference type="ARBA" id="ARBA00022519"/>
    </source>
</evidence>
<dbReference type="Pfam" id="PF00005">
    <property type="entry name" value="ABC_tran"/>
    <property type="match status" value="1"/>
</dbReference>
<evidence type="ECO:0000256" key="4">
    <source>
        <dbReference type="ARBA" id="ARBA00022741"/>
    </source>
</evidence>
<dbReference type="PROSITE" id="PS50893">
    <property type="entry name" value="ABC_TRANSPORTER_2"/>
    <property type="match status" value="1"/>
</dbReference>
<dbReference type="GO" id="GO:0005524">
    <property type="term" value="F:ATP binding"/>
    <property type="evidence" value="ECO:0007669"/>
    <property type="project" value="UniProtKB-KW"/>
</dbReference>
<dbReference type="InterPro" id="IPR003439">
    <property type="entry name" value="ABC_transporter-like_ATP-bd"/>
</dbReference>
<keyword evidence="11" id="KW-1185">Reference proteome</keyword>
<keyword evidence="6" id="KW-1278">Translocase</keyword>
<dbReference type="SUPFAM" id="SSF52540">
    <property type="entry name" value="P-loop containing nucleoside triphosphate hydrolases"/>
    <property type="match status" value="1"/>
</dbReference>
<keyword evidence="3" id="KW-0997">Cell inner membrane</keyword>
<dbReference type="PANTHER" id="PTHR42781">
    <property type="entry name" value="SPERMIDINE/PUTRESCINE IMPORT ATP-BINDING PROTEIN POTA"/>
    <property type="match status" value="1"/>
</dbReference>
<feature type="region of interest" description="Disordered" evidence="8">
    <location>
        <begin position="210"/>
        <end position="229"/>
    </location>
</feature>
<dbReference type="Proteomes" id="UP000245293">
    <property type="component" value="Unassembled WGS sequence"/>
</dbReference>